<evidence type="ECO:0008006" key="4">
    <source>
        <dbReference type="Google" id="ProtNLM"/>
    </source>
</evidence>
<gene>
    <name evidence="2" type="ORF">PYTT_0417</name>
</gene>
<dbReference type="Proteomes" id="UP000176204">
    <property type="component" value="Chromosome I"/>
</dbReference>
<feature type="transmembrane region" description="Helical" evidence="1">
    <location>
        <begin position="12"/>
        <end position="31"/>
    </location>
</feature>
<accession>A0A1C7PDC0</accession>
<keyword evidence="1" id="KW-0812">Transmembrane</keyword>
<keyword evidence="1" id="KW-0472">Membrane</keyword>
<protein>
    <recommendedName>
        <fullName evidence="4">Dolichyl-phosphate-mannose-protein mannosyltransferase</fullName>
    </recommendedName>
</protein>
<organism evidence="2 3">
    <name type="scientific">Akkermansia glycaniphila</name>
    <dbReference type="NCBI Taxonomy" id="1679444"/>
    <lineage>
        <taxon>Bacteria</taxon>
        <taxon>Pseudomonadati</taxon>
        <taxon>Verrucomicrobiota</taxon>
        <taxon>Verrucomicrobiia</taxon>
        <taxon>Verrucomicrobiales</taxon>
        <taxon>Akkermansiaceae</taxon>
        <taxon>Akkermansia</taxon>
    </lineage>
</organism>
<dbReference type="AlphaFoldDB" id="A0A1C7PDC0"/>
<dbReference type="RefSeq" id="WP_067773816.1">
    <property type="nucleotide sequence ID" value="NZ_LIGX01000014.1"/>
</dbReference>
<feature type="transmembrane region" description="Helical" evidence="1">
    <location>
        <begin position="415"/>
        <end position="433"/>
    </location>
</feature>
<feature type="transmembrane region" description="Helical" evidence="1">
    <location>
        <begin position="353"/>
        <end position="371"/>
    </location>
</feature>
<dbReference type="EMBL" id="LT629973">
    <property type="protein sequence ID" value="SEH74748.1"/>
    <property type="molecule type" value="Genomic_DNA"/>
</dbReference>
<reference evidence="3" key="1">
    <citation type="submission" date="2016-09" db="EMBL/GenBank/DDBJ databases">
        <authorList>
            <person name="Koehorst J."/>
        </authorList>
    </citation>
    <scope>NUCLEOTIDE SEQUENCE [LARGE SCALE GENOMIC DNA]</scope>
</reference>
<dbReference type="STRING" id="1679444.PYTT_0417"/>
<dbReference type="OrthoDB" id="9762504at2"/>
<feature type="transmembrane region" description="Helical" evidence="1">
    <location>
        <begin position="205"/>
        <end position="238"/>
    </location>
</feature>
<proteinExistence type="predicted"/>
<keyword evidence="1" id="KW-1133">Transmembrane helix</keyword>
<evidence type="ECO:0000313" key="2">
    <source>
        <dbReference type="EMBL" id="SEH74748.1"/>
    </source>
</evidence>
<sequence length="606" mass="67487">MKAHRPSNTAIRVVIFALLIFLSMMQLLFTFQGLEHRDAMDQAQISREVARGNGFTTQFIRPIDLQTSSEVQGKSLNALALKDTYQPPLNILIDAIALKCTGMDSYDNSRIPDNSNIYGPDRIIAGLSTVFFIVAMGLAFYLLRRLFDEGIASVVTVLMILSNLFLQFAASGLPQMLMLSLFLLAMNSLLTAVKAQEEHIVPKVWIHIGIASALLVLMVLSCWLSVWVFLGFLIFVAIHFRPAGAFALPGVGLLLLVTGYFLLRNNGATGSWFGTSVYSIYNGIMGEEDTIMRAVSQGTVPLDTKGLLIMLFGSSLSQVDNLYQNLGSIVITPFFFIALFHTYKNTLLNHLKWALLAMWLMATVGMALYGIKDSFSSSQLQLLFTPFFAAYGLSFIYIMIARLKLEKSDHFTKGFIIFIIIAVSAGPYILRFGPELSRALTFMSDTKGKGVPKWPYFPAGMNGTLHDMTKKDQVIMTDQPWAVAWYADRPALWMPKKVAEFDALENILRTSNSKVQGILITPSSHDTLGMRRIALTYGDFAPLVMDGNLLRQTTKVAPFSAACDQLAPISSRFRLDLTDKKYNSILYGVDMIYYAEDFNAQQTIHP</sequence>
<feature type="transmembrane region" description="Helical" evidence="1">
    <location>
        <begin position="383"/>
        <end position="403"/>
    </location>
</feature>
<dbReference type="KEGG" id="agl:PYTT_0417"/>
<keyword evidence="3" id="KW-1185">Reference proteome</keyword>
<feature type="transmembrane region" description="Helical" evidence="1">
    <location>
        <begin position="123"/>
        <end position="143"/>
    </location>
</feature>
<feature type="transmembrane region" description="Helical" evidence="1">
    <location>
        <begin position="150"/>
        <end position="170"/>
    </location>
</feature>
<evidence type="ECO:0000313" key="3">
    <source>
        <dbReference type="Proteomes" id="UP000176204"/>
    </source>
</evidence>
<feature type="transmembrane region" description="Helical" evidence="1">
    <location>
        <begin position="244"/>
        <end position="263"/>
    </location>
</feature>
<evidence type="ECO:0000256" key="1">
    <source>
        <dbReference type="SAM" id="Phobius"/>
    </source>
</evidence>
<name>A0A1C7PDC0_9BACT</name>
<feature type="transmembrane region" description="Helical" evidence="1">
    <location>
        <begin position="322"/>
        <end position="341"/>
    </location>
</feature>